<reference evidence="2 3" key="1">
    <citation type="journal article" date="2018" name="Nat. Ecol. Evol.">
        <title>Genomic signatures of mitonuclear coevolution across populations of Tigriopus californicus.</title>
        <authorList>
            <person name="Barreto F.S."/>
            <person name="Watson E.T."/>
            <person name="Lima T.G."/>
            <person name="Willett C.S."/>
            <person name="Edmands S."/>
            <person name="Li W."/>
            <person name="Burton R.S."/>
        </authorList>
    </citation>
    <scope>NUCLEOTIDE SEQUENCE [LARGE SCALE GENOMIC DNA]</scope>
    <source>
        <strain evidence="2 3">San Diego</strain>
    </source>
</reference>
<accession>A0A553PNC4</accession>
<organism evidence="2 3">
    <name type="scientific">Tigriopus californicus</name>
    <name type="common">Marine copepod</name>
    <dbReference type="NCBI Taxonomy" id="6832"/>
    <lineage>
        <taxon>Eukaryota</taxon>
        <taxon>Metazoa</taxon>
        <taxon>Ecdysozoa</taxon>
        <taxon>Arthropoda</taxon>
        <taxon>Crustacea</taxon>
        <taxon>Multicrustacea</taxon>
        <taxon>Hexanauplia</taxon>
        <taxon>Copepoda</taxon>
        <taxon>Harpacticoida</taxon>
        <taxon>Harpacticidae</taxon>
        <taxon>Tigriopus</taxon>
    </lineage>
</organism>
<keyword evidence="1" id="KW-0175">Coiled coil</keyword>
<feature type="coiled-coil region" evidence="1">
    <location>
        <begin position="14"/>
        <end position="55"/>
    </location>
</feature>
<evidence type="ECO:0000256" key="1">
    <source>
        <dbReference type="SAM" id="Coils"/>
    </source>
</evidence>
<dbReference type="Proteomes" id="UP000318571">
    <property type="component" value="Chromosome 6"/>
</dbReference>
<comment type="caution">
    <text evidence="2">The sequence shown here is derived from an EMBL/GenBank/DDBJ whole genome shotgun (WGS) entry which is preliminary data.</text>
</comment>
<dbReference type="AlphaFoldDB" id="A0A553PNC4"/>
<evidence type="ECO:0000313" key="2">
    <source>
        <dbReference type="EMBL" id="TRY79177.1"/>
    </source>
</evidence>
<name>A0A553PNC4_TIGCA</name>
<proteinExistence type="predicted"/>
<dbReference type="EMBL" id="VCGU01000002">
    <property type="protein sequence ID" value="TRY79177.1"/>
    <property type="molecule type" value="Genomic_DNA"/>
</dbReference>
<protein>
    <submittedName>
        <fullName evidence="2">Uncharacterized protein</fullName>
    </submittedName>
</protein>
<evidence type="ECO:0000313" key="3">
    <source>
        <dbReference type="Proteomes" id="UP000318571"/>
    </source>
</evidence>
<keyword evidence="3" id="KW-1185">Reference proteome</keyword>
<gene>
    <name evidence="2" type="ORF">TCAL_16107</name>
</gene>
<sequence length="89" mass="10458">MSEDQESLEIFAELSDLRRRVSAGEDQAKEFEDQAKEFKRELEETKKENEALRLAFFLKKKMHNVDGTETLDLEERVKQLKVVAEEVQV</sequence>